<keyword evidence="3" id="KW-1185">Reference proteome</keyword>
<feature type="region of interest" description="Disordered" evidence="1">
    <location>
        <begin position="127"/>
        <end position="172"/>
    </location>
</feature>
<evidence type="ECO:0000256" key="1">
    <source>
        <dbReference type="SAM" id="MobiDB-lite"/>
    </source>
</evidence>
<comment type="caution">
    <text evidence="2">The sequence shown here is derived from an EMBL/GenBank/DDBJ whole genome shotgun (WGS) entry which is preliminary data.</text>
</comment>
<organism evidence="2 3">
    <name type="scientific">Cutaneotrichosporon spelunceum</name>
    <dbReference type="NCBI Taxonomy" id="1672016"/>
    <lineage>
        <taxon>Eukaryota</taxon>
        <taxon>Fungi</taxon>
        <taxon>Dikarya</taxon>
        <taxon>Basidiomycota</taxon>
        <taxon>Agaricomycotina</taxon>
        <taxon>Tremellomycetes</taxon>
        <taxon>Trichosporonales</taxon>
        <taxon>Trichosporonaceae</taxon>
        <taxon>Cutaneotrichosporon</taxon>
    </lineage>
</organism>
<name>A0AAD3TYF4_9TREE</name>
<proteinExistence type="predicted"/>
<feature type="region of interest" description="Disordered" evidence="1">
    <location>
        <begin position="14"/>
        <end position="40"/>
    </location>
</feature>
<feature type="compositionally biased region" description="Polar residues" evidence="1">
    <location>
        <begin position="18"/>
        <end position="28"/>
    </location>
</feature>
<protein>
    <submittedName>
        <fullName evidence="2">Uncharacterized protein</fullName>
    </submittedName>
</protein>
<dbReference type="EMBL" id="BTCM01000007">
    <property type="protein sequence ID" value="GMK59218.1"/>
    <property type="molecule type" value="Genomic_DNA"/>
</dbReference>
<accession>A0AAD3TYF4</accession>
<dbReference type="Proteomes" id="UP001222932">
    <property type="component" value="Unassembled WGS sequence"/>
</dbReference>
<reference evidence="2" key="1">
    <citation type="journal article" date="2023" name="BMC Genomics">
        <title>Chromosome-level genome assemblies of Cutaneotrichosporon spp. (Trichosporonales, Basidiomycota) reveal imbalanced evolution between nucleotide sequences and chromosome synteny.</title>
        <authorList>
            <person name="Kobayashi Y."/>
            <person name="Kayamori A."/>
            <person name="Aoki K."/>
            <person name="Shiwa Y."/>
            <person name="Matsutani M."/>
            <person name="Fujita N."/>
            <person name="Sugita T."/>
            <person name="Iwasaki W."/>
            <person name="Tanaka N."/>
            <person name="Takashima M."/>
        </authorList>
    </citation>
    <scope>NUCLEOTIDE SEQUENCE</scope>
    <source>
        <strain evidence="2">HIS016</strain>
    </source>
</reference>
<reference evidence="2" key="2">
    <citation type="submission" date="2023-06" db="EMBL/GenBank/DDBJ databases">
        <authorList>
            <person name="Kobayashi Y."/>
            <person name="Kayamori A."/>
            <person name="Aoki K."/>
            <person name="Shiwa Y."/>
            <person name="Fujita N."/>
            <person name="Sugita T."/>
            <person name="Iwasaki W."/>
            <person name="Tanaka N."/>
            <person name="Takashima M."/>
        </authorList>
    </citation>
    <scope>NUCLEOTIDE SEQUENCE</scope>
    <source>
        <strain evidence="2">HIS016</strain>
    </source>
</reference>
<gene>
    <name evidence="2" type="ORF">CspeluHIS016_0702330</name>
</gene>
<evidence type="ECO:0000313" key="3">
    <source>
        <dbReference type="Proteomes" id="UP001222932"/>
    </source>
</evidence>
<sequence>MANLTAFLASSPRDLPARTSTHRPTTSVALVPISPRPSESTIKHTDDYHHNSDGELCDCRQWHFGGDGERCNCTLCRLDATLAGRVVSSWVGKVAAEIEAGEATEHEVRLAREKKLTSREWRWRSRTRLLSPLPEDGESDVPSPKKRRTLTPSGKPKNPPTVVRKIARGCKA</sequence>
<dbReference type="AlphaFoldDB" id="A0AAD3TYF4"/>
<evidence type="ECO:0000313" key="2">
    <source>
        <dbReference type="EMBL" id="GMK59218.1"/>
    </source>
</evidence>